<dbReference type="PANTHER" id="PTHR11792:SF17">
    <property type="entry name" value="KURTZ ARRESTIN"/>
    <property type="match status" value="1"/>
</dbReference>
<proteinExistence type="inferred from homology"/>
<dbReference type="InterPro" id="IPR011021">
    <property type="entry name" value="Arrestin-like_N"/>
</dbReference>
<dbReference type="GO" id="GO:0002031">
    <property type="term" value="P:G protein-coupled receptor internalization"/>
    <property type="evidence" value="ECO:0007669"/>
    <property type="project" value="TreeGrafter"/>
</dbReference>
<dbReference type="InterPro" id="IPR014752">
    <property type="entry name" value="Arrestin-like_C"/>
</dbReference>
<dbReference type="Pfam" id="PF00339">
    <property type="entry name" value="Arrestin_N"/>
    <property type="match status" value="1"/>
</dbReference>
<dbReference type="GO" id="GO:0005737">
    <property type="term" value="C:cytoplasm"/>
    <property type="evidence" value="ECO:0007669"/>
    <property type="project" value="TreeGrafter"/>
</dbReference>
<evidence type="ECO:0000259" key="3">
    <source>
        <dbReference type="Pfam" id="PF02752"/>
    </source>
</evidence>
<gene>
    <name evidence="4" type="ORF">CRM22_005621</name>
</gene>
<dbReference type="InterPro" id="IPR011022">
    <property type="entry name" value="Arrestin_C-like"/>
</dbReference>
<dbReference type="PRINTS" id="PR00309">
    <property type="entry name" value="ARRESTIN"/>
</dbReference>
<comment type="caution">
    <text evidence="4">The sequence shown here is derived from an EMBL/GenBank/DDBJ whole genome shotgun (WGS) entry which is preliminary data.</text>
</comment>
<evidence type="ECO:0000313" key="5">
    <source>
        <dbReference type="Proteomes" id="UP000308267"/>
    </source>
</evidence>
<dbReference type="EMBL" id="SJOL01006473">
    <property type="protein sequence ID" value="TGZ65919.1"/>
    <property type="molecule type" value="Genomic_DNA"/>
</dbReference>
<dbReference type="Gene3D" id="2.60.40.640">
    <property type="match status" value="1"/>
</dbReference>
<reference evidence="4 5" key="1">
    <citation type="journal article" date="2019" name="BMC Genomics">
        <title>New insights from Opisthorchis felineus genome: update on genomics of the epidemiologically important liver flukes.</title>
        <authorList>
            <person name="Ershov N.I."/>
            <person name="Mordvinov V.A."/>
            <person name="Prokhortchouk E.B."/>
            <person name="Pakharukova M.Y."/>
            <person name="Gunbin K.V."/>
            <person name="Ustyantsev K."/>
            <person name="Genaev M.A."/>
            <person name="Blinov A.G."/>
            <person name="Mazur A."/>
            <person name="Boulygina E."/>
            <person name="Tsygankova S."/>
            <person name="Khrameeva E."/>
            <person name="Chekanov N."/>
            <person name="Fan G."/>
            <person name="Xiao A."/>
            <person name="Zhang H."/>
            <person name="Xu X."/>
            <person name="Yang H."/>
            <person name="Solovyev V."/>
            <person name="Lee S.M."/>
            <person name="Liu X."/>
            <person name="Afonnikov D.A."/>
            <person name="Skryabin K.G."/>
        </authorList>
    </citation>
    <scope>NUCLEOTIDE SEQUENCE [LARGE SCALE GENOMIC DNA]</scope>
    <source>
        <strain evidence="4">AK-0245</strain>
        <tissue evidence="4">Whole organism</tissue>
    </source>
</reference>
<dbReference type="InterPro" id="IPR014753">
    <property type="entry name" value="Arrestin_N"/>
</dbReference>
<dbReference type="InterPro" id="IPR000698">
    <property type="entry name" value="Arrestin"/>
</dbReference>
<sequence length="341" mass="38842">MSTKRSVYKKNSPSDKLAVYLSARDIFDDLENVDPIEGVVTTDMGSLRESKLFARIRCTFRYGEQSMDDVLSGVAFFKEFLIETVQLYPSEDKKPPELSDVQKRLMERFGENAIPFRFTLPHDIPASITIQSEPSSVPVEHPCGIEYMLQVFIGRSATGNVSKKNSISMAIRRLTLAIPDPNSSPYTKEIVKNFHFHSGMLKATVTLTKEVFYHGEPISIILSIDNLSSNSVRRVKFQFVQCTELTMFKQRTDKFVVLEMESDEGFPVPPQSKEWQHKYSIRPSIQDARVKAGLALDGKLKHEDTTLASSTLIKDFRKKEAMAMVVQYAVSGVETWRRMYR</sequence>
<feature type="domain" description="Arrestin C-terminal-like" evidence="3">
    <location>
        <begin position="198"/>
        <end position="283"/>
    </location>
</feature>
<evidence type="ECO:0000259" key="2">
    <source>
        <dbReference type="Pfam" id="PF00339"/>
    </source>
</evidence>
<protein>
    <recommendedName>
        <fullName evidence="6">Arrestin C-terminal-like domain-containing protein</fullName>
    </recommendedName>
</protein>
<dbReference type="SUPFAM" id="SSF81296">
    <property type="entry name" value="E set domains"/>
    <property type="match status" value="2"/>
</dbReference>
<name>A0A4S2LW83_OPIFE</name>
<dbReference type="Gene3D" id="2.60.40.840">
    <property type="match status" value="1"/>
</dbReference>
<dbReference type="OrthoDB" id="298939at2759"/>
<dbReference type="InterPro" id="IPR014756">
    <property type="entry name" value="Ig_E-set"/>
</dbReference>
<keyword evidence="5" id="KW-1185">Reference proteome</keyword>
<dbReference type="PANTHER" id="PTHR11792">
    <property type="entry name" value="ARRESTIN"/>
    <property type="match status" value="1"/>
</dbReference>
<feature type="domain" description="Arrestin-like N-terminal" evidence="2">
    <location>
        <begin position="21"/>
        <end position="172"/>
    </location>
</feature>
<dbReference type="GO" id="GO:0007165">
    <property type="term" value="P:signal transduction"/>
    <property type="evidence" value="ECO:0007669"/>
    <property type="project" value="InterPro"/>
</dbReference>
<dbReference type="Pfam" id="PF02752">
    <property type="entry name" value="Arrestin_C"/>
    <property type="match status" value="1"/>
</dbReference>
<evidence type="ECO:0000256" key="1">
    <source>
        <dbReference type="ARBA" id="ARBA00005298"/>
    </source>
</evidence>
<accession>A0A4S2LW83</accession>
<dbReference type="Proteomes" id="UP000308267">
    <property type="component" value="Unassembled WGS sequence"/>
</dbReference>
<organism evidence="4 5">
    <name type="scientific">Opisthorchis felineus</name>
    <dbReference type="NCBI Taxonomy" id="147828"/>
    <lineage>
        <taxon>Eukaryota</taxon>
        <taxon>Metazoa</taxon>
        <taxon>Spiralia</taxon>
        <taxon>Lophotrochozoa</taxon>
        <taxon>Platyhelminthes</taxon>
        <taxon>Trematoda</taxon>
        <taxon>Digenea</taxon>
        <taxon>Opisthorchiida</taxon>
        <taxon>Opisthorchiata</taxon>
        <taxon>Opisthorchiidae</taxon>
        <taxon>Opisthorchis</taxon>
    </lineage>
</organism>
<evidence type="ECO:0000313" key="4">
    <source>
        <dbReference type="EMBL" id="TGZ65919.1"/>
    </source>
</evidence>
<evidence type="ECO:0008006" key="6">
    <source>
        <dbReference type="Google" id="ProtNLM"/>
    </source>
</evidence>
<dbReference type="STRING" id="147828.A0A4S2LW83"/>
<comment type="similarity">
    <text evidence="1">Belongs to the arrestin family.</text>
</comment>
<dbReference type="AlphaFoldDB" id="A0A4S2LW83"/>
<dbReference type="GO" id="GO:0001664">
    <property type="term" value="F:G protein-coupled receptor binding"/>
    <property type="evidence" value="ECO:0007669"/>
    <property type="project" value="TreeGrafter"/>
</dbReference>